<dbReference type="SUPFAM" id="SSF53850">
    <property type="entry name" value="Periplasmic binding protein-like II"/>
    <property type="match status" value="1"/>
</dbReference>
<proteinExistence type="inferred from homology"/>
<evidence type="ECO:0000256" key="4">
    <source>
        <dbReference type="ARBA" id="ARBA00023163"/>
    </source>
</evidence>
<dbReference type="InterPro" id="IPR000847">
    <property type="entry name" value="LysR_HTH_N"/>
</dbReference>
<evidence type="ECO:0000256" key="1">
    <source>
        <dbReference type="ARBA" id="ARBA00009437"/>
    </source>
</evidence>
<evidence type="ECO:0000256" key="2">
    <source>
        <dbReference type="ARBA" id="ARBA00023015"/>
    </source>
</evidence>
<dbReference type="InterPro" id="IPR036390">
    <property type="entry name" value="WH_DNA-bd_sf"/>
</dbReference>
<dbReference type="EMBL" id="BMJQ01000001">
    <property type="protein sequence ID" value="GGF01849.1"/>
    <property type="molecule type" value="Genomic_DNA"/>
</dbReference>
<reference evidence="7" key="1">
    <citation type="journal article" date="2014" name="Int. J. Syst. Evol. Microbiol.">
        <title>Complete genome sequence of Corynebacterium casei LMG S-19264T (=DSM 44701T), isolated from a smear-ripened cheese.</title>
        <authorList>
            <consortium name="US DOE Joint Genome Institute (JGI-PGF)"/>
            <person name="Walter F."/>
            <person name="Albersmeier A."/>
            <person name="Kalinowski J."/>
            <person name="Ruckert C."/>
        </authorList>
    </citation>
    <scope>NUCLEOTIDE SEQUENCE</scope>
    <source>
        <strain evidence="7">CGMCC 1.15725</strain>
    </source>
</reference>
<gene>
    <name evidence="7" type="ORF">GCM10011611_04190</name>
</gene>
<dbReference type="Proteomes" id="UP000646365">
    <property type="component" value="Unassembled WGS sequence"/>
</dbReference>
<dbReference type="InterPro" id="IPR005119">
    <property type="entry name" value="LysR_subst-bd"/>
</dbReference>
<evidence type="ECO:0000313" key="8">
    <source>
        <dbReference type="Proteomes" id="UP000646365"/>
    </source>
</evidence>
<evidence type="ECO:0000259" key="6">
    <source>
        <dbReference type="PROSITE" id="PS50931"/>
    </source>
</evidence>
<keyword evidence="3" id="KW-0238">DNA-binding</keyword>
<evidence type="ECO:0000256" key="5">
    <source>
        <dbReference type="SAM" id="MobiDB-lite"/>
    </source>
</evidence>
<evidence type="ECO:0000313" key="7">
    <source>
        <dbReference type="EMBL" id="GGF01849.1"/>
    </source>
</evidence>
<dbReference type="AlphaFoldDB" id="A0A8J3E1Q3"/>
<dbReference type="PANTHER" id="PTHR30118">
    <property type="entry name" value="HTH-TYPE TRANSCRIPTIONAL REGULATOR LEUO-RELATED"/>
    <property type="match status" value="1"/>
</dbReference>
<dbReference type="Pfam" id="PF03466">
    <property type="entry name" value="LysR_substrate"/>
    <property type="match status" value="1"/>
</dbReference>
<protein>
    <submittedName>
        <fullName evidence="7">LysR family transcriptional regulator</fullName>
    </submittedName>
</protein>
<dbReference type="Pfam" id="PF00126">
    <property type="entry name" value="HTH_1"/>
    <property type="match status" value="1"/>
</dbReference>
<dbReference type="GO" id="GO:0003677">
    <property type="term" value="F:DNA binding"/>
    <property type="evidence" value="ECO:0007669"/>
    <property type="project" value="UniProtKB-KW"/>
</dbReference>
<keyword evidence="2" id="KW-0805">Transcription regulation</keyword>
<organism evidence="7 8">
    <name type="scientific">Aliidongia dinghuensis</name>
    <dbReference type="NCBI Taxonomy" id="1867774"/>
    <lineage>
        <taxon>Bacteria</taxon>
        <taxon>Pseudomonadati</taxon>
        <taxon>Pseudomonadota</taxon>
        <taxon>Alphaproteobacteria</taxon>
        <taxon>Rhodospirillales</taxon>
        <taxon>Dongiaceae</taxon>
        <taxon>Aliidongia</taxon>
    </lineage>
</organism>
<dbReference type="PANTHER" id="PTHR30118:SF15">
    <property type="entry name" value="TRANSCRIPTIONAL REGULATORY PROTEIN"/>
    <property type="match status" value="1"/>
</dbReference>
<feature type="region of interest" description="Disordered" evidence="5">
    <location>
        <begin position="305"/>
        <end position="327"/>
    </location>
</feature>
<accession>A0A8J3E1Q3</accession>
<comment type="similarity">
    <text evidence="1">Belongs to the LysR transcriptional regulatory family.</text>
</comment>
<dbReference type="GO" id="GO:0003700">
    <property type="term" value="F:DNA-binding transcription factor activity"/>
    <property type="evidence" value="ECO:0007669"/>
    <property type="project" value="InterPro"/>
</dbReference>
<dbReference type="InterPro" id="IPR050389">
    <property type="entry name" value="LysR-type_TF"/>
</dbReference>
<dbReference type="InterPro" id="IPR037402">
    <property type="entry name" value="YidZ_PBP2"/>
</dbReference>
<evidence type="ECO:0000256" key="3">
    <source>
        <dbReference type="ARBA" id="ARBA00023125"/>
    </source>
</evidence>
<dbReference type="PROSITE" id="PS50931">
    <property type="entry name" value="HTH_LYSR"/>
    <property type="match status" value="1"/>
</dbReference>
<dbReference type="SUPFAM" id="SSF46785">
    <property type="entry name" value="Winged helix' DNA-binding domain"/>
    <property type="match status" value="1"/>
</dbReference>
<dbReference type="RefSeq" id="WP_189041938.1">
    <property type="nucleotide sequence ID" value="NZ_BMJQ01000001.1"/>
</dbReference>
<keyword evidence="4" id="KW-0804">Transcription</keyword>
<reference evidence="7" key="2">
    <citation type="submission" date="2020-09" db="EMBL/GenBank/DDBJ databases">
        <authorList>
            <person name="Sun Q."/>
            <person name="Zhou Y."/>
        </authorList>
    </citation>
    <scope>NUCLEOTIDE SEQUENCE</scope>
    <source>
        <strain evidence="7">CGMCC 1.15725</strain>
    </source>
</reference>
<dbReference type="Gene3D" id="1.10.10.10">
    <property type="entry name" value="Winged helix-like DNA-binding domain superfamily/Winged helix DNA-binding domain"/>
    <property type="match status" value="1"/>
</dbReference>
<comment type="caution">
    <text evidence="7">The sequence shown here is derived from an EMBL/GenBank/DDBJ whole genome shotgun (WGS) entry which is preliminary data.</text>
</comment>
<dbReference type="InterPro" id="IPR036388">
    <property type="entry name" value="WH-like_DNA-bd_sf"/>
</dbReference>
<dbReference type="CDD" id="cd08417">
    <property type="entry name" value="PBP2_Nitroaromatics_like"/>
    <property type="match status" value="1"/>
</dbReference>
<dbReference type="PRINTS" id="PR00039">
    <property type="entry name" value="HTHLYSR"/>
</dbReference>
<feature type="domain" description="HTH lysR-type" evidence="6">
    <location>
        <begin position="9"/>
        <end position="66"/>
    </location>
</feature>
<keyword evidence="8" id="KW-1185">Reference proteome</keyword>
<name>A0A8J3E1Q3_9PROT</name>
<sequence>MNATNIAAVDLNLLKAFEALLRERSVTRAAVSIGVSQPALSHSLTRLRHLFGDELFVRLPHGMEPTPKAHEIGILVEVALDRIRRALDLQHGFDPATTRRSFSATISEYAEVALIERLIRTMVERAPNADLRLMPLDVAAAPEQLDGGGVTLAIGHFRDQAPRFGRRLIYRDRLSGLVHCRHPVLAEPLTAERYVAWPHIVMSPSGKAIRAIDPHLAARGLKRRVAATVGTYLALPPVLRTTTMIATLPRITAEALLRHADDLVLIDLPFVQLIDVSMVWHVKTEVDPAERWFRDLVAEAARPLDSEIEAEGHGAAAADGSPGDDRG</sequence>
<dbReference type="Gene3D" id="3.40.190.10">
    <property type="entry name" value="Periplasmic binding protein-like II"/>
    <property type="match status" value="2"/>
</dbReference>